<dbReference type="RGD" id="631367">
    <property type="gene designation" value="Spats1"/>
</dbReference>
<dbReference type="Proteomes" id="UP000234681">
    <property type="component" value="Chromosome 9"/>
</dbReference>
<organism evidence="1 2">
    <name type="scientific">Rattus norvegicus</name>
    <name type="common">Rat</name>
    <dbReference type="NCBI Taxonomy" id="10116"/>
    <lineage>
        <taxon>Eukaryota</taxon>
        <taxon>Metazoa</taxon>
        <taxon>Chordata</taxon>
        <taxon>Craniata</taxon>
        <taxon>Vertebrata</taxon>
        <taxon>Euteleostomi</taxon>
        <taxon>Mammalia</taxon>
        <taxon>Eutheria</taxon>
        <taxon>Euarchontoglires</taxon>
        <taxon>Glires</taxon>
        <taxon>Rodentia</taxon>
        <taxon>Myomorpha</taxon>
        <taxon>Muroidea</taxon>
        <taxon>Muridae</taxon>
        <taxon>Murinae</taxon>
        <taxon>Rattus</taxon>
    </lineage>
</organism>
<sequence>MVGNTVRPVHSMIVGPLSHFSGCEVSTLVRSNTLWNTMMMDKALCKFINCGFGRSIMCKKCKSLTRISIYFSKGKALFFPRRKSSNVVRLSPGC</sequence>
<evidence type="ECO:0000313" key="2">
    <source>
        <dbReference type="Proteomes" id="UP000234681"/>
    </source>
</evidence>
<reference evidence="1 2" key="1">
    <citation type="submission" date="2005-09" db="EMBL/GenBank/DDBJ databases">
        <authorList>
            <person name="Mural R.J."/>
            <person name="Li P.W."/>
            <person name="Adams M.D."/>
            <person name="Amanatides P.G."/>
            <person name="Baden-Tillson H."/>
            <person name="Barnstead M."/>
            <person name="Chin S.H."/>
            <person name="Dew I."/>
            <person name="Evans C.A."/>
            <person name="Ferriera S."/>
            <person name="Flanigan M."/>
            <person name="Fosler C."/>
            <person name="Glodek A."/>
            <person name="Gu Z."/>
            <person name="Holt R.A."/>
            <person name="Jennings D."/>
            <person name="Kraft C.L."/>
            <person name="Lu F."/>
            <person name="Nguyen T."/>
            <person name="Nusskern D.R."/>
            <person name="Pfannkoch C.M."/>
            <person name="Sitter C."/>
            <person name="Sutton G.G."/>
            <person name="Venter J.C."/>
            <person name="Wang Z."/>
            <person name="Woodage T."/>
            <person name="Zheng X.H."/>
            <person name="Zhong F."/>
        </authorList>
    </citation>
    <scope>NUCLEOTIDE SEQUENCE [LARGE SCALE GENOMIC DNA]</scope>
    <source>
        <strain>BN</strain>
        <strain evidence="2">Sprague-Dawley</strain>
    </source>
</reference>
<evidence type="ECO:0000313" key="1">
    <source>
        <dbReference type="EMBL" id="EDM18730.1"/>
    </source>
</evidence>
<dbReference type="EMBL" id="CH473987">
    <property type="protein sequence ID" value="EDM18730.1"/>
    <property type="molecule type" value="Genomic_DNA"/>
</dbReference>
<proteinExistence type="predicted"/>
<name>A6JJ03_RAT</name>
<evidence type="ECO:0000313" key="3">
    <source>
        <dbReference type="RGD" id="631367"/>
    </source>
</evidence>
<dbReference type="AlphaFoldDB" id="A6JJ03"/>
<accession>A6JJ03</accession>
<protein>
    <submittedName>
        <fullName evidence="1">Spermatogenesis associated, serine-rich 1, isoform CRA_b</fullName>
    </submittedName>
</protein>
<gene>
    <name evidence="1 3" type="primary">Spats1</name>
    <name evidence="1" type="ORF">rCG_43734</name>
</gene>